<dbReference type="GO" id="GO:0004586">
    <property type="term" value="F:ornithine decarboxylase activity"/>
    <property type="evidence" value="ECO:0007669"/>
    <property type="project" value="TreeGrafter"/>
</dbReference>
<evidence type="ECO:0000256" key="2">
    <source>
        <dbReference type="ARBA" id="ARBA00008872"/>
    </source>
</evidence>
<proteinExistence type="inferred from homology"/>
<sequence>MLYNWSCPDTGSSYRDITIIHSLIAEMSDRSGLAAVEDLNTVLNTTLDEFVERHPEVLIIDDSTTLEEFVKQYVQDHPSDKSVCIFDLTSVLVQYKTWFNVFGDVQPFYAMKCNPNPKLMDLMCSLPGMCVDCAGVEEINMCLSRGIKPDHIIFANPIKSVEGIECMRKNGIWTGTVDSIEEVQKMHDVLGEDAKHCRIVIRLWVDDSHSIIALGSKFGCHLSEVRGILNQVQLCGMEAVGVAFHVGTGNEDQYAYEKAVRDSAEVFKMAKEFGFTMTLLDLGGGWAGDLGNDKFENPSLTSVCGIIRDAVKKHEVFSTEGFRMISEPGRYFNNNTVSVACKVLNVSKRGGRTVYKINEGVMGVFHDLILCDMNFDVEPLVEGEKHPASIIGSSIMQKDVVLSNIDLPEMKVGDIILFKNIGAYSVSLTTLPLRRNQDHVYIVRRSSLCQHK</sequence>
<dbReference type="RefSeq" id="XP_012894421.1">
    <property type="nucleotide sequence ID" value="XM_013038967.1"/>
</dbReference>
<dbReference type="SUPFAM" id="SSF51419">
    <property type="entry name" value="PLP-binding barrel"/>
    <property type="match status" value="1"/>
</dbReference>
<dbReference type="Gene3D" id="2.40.37.10">
    <property type="entry name" value="Lyase, Ornithine Decarboxylase, Chain A, domain 1"/>
    <property type="match status" value="1"/>
</dbReference>
<evidence type="ECO:0000256" key="3">
    <source>
        <dbReference type="ARBA" id="ARBA00022898"/>
    </source>
</evidence>
<dbReference type="InterPro" id="IPR000183">
    <property type="entry name" value="Orn/DAP/Arg_de-COase"/>
</dbReference>
<dbReference type="Gene3D" id="3.20.20.10">
    <property type="entry name" value="Alanine racemase"/>
    <property type="match status" value="1"/>
</dbReference>
<comment type="similarity">
    <text evidence="2">Belongs to the Orn/Lys/Arg decarboxylase class-II family.</text>
</comment>
<organism evidence="6">
    <name type="scientific">Blastocystis hominis</name>
    <dbReference type="NCBI Taxonomy" id="12968"/>
    <lineage>
        <taxon>Eukaryota</taxon>
        <taxon>Sar</taxon>
        <taxon>Stramenopiles</taxon>
        <taxon>Bigyra</taxon>
        <taxon>Opalozoa</taxon>
        <taxon>Opalinata</taxon>
        <taxon>Blastocystidae</taxon>
        <taxon>Blastocystis</taxon>
    </lineage>
</organism>
<evidence type="ECO:0000259" key="5">
    <source>
        <dbReference type="Pfam" id="PF02784"/>
    </source>
</evidence>
<reference evidence="6" key="1">
    <citation type="submission" date="2010-02" db="EMBL/GenBank/DDBJ databases">
        <title>Sequencing and annotation of the Blastocystis hominis genome.</title>
        <authorList>
            <person name="Wincker P."/>
        </authorList>
    </citation>
    <scope>NUCLEOTIDE SEQUENCE</scope>
    <source>
        <strain evidence="6">Singapore isolate B</strain>
    </source>
</reference>
<dbReference type="OMA" id="SFFVCDL"/>
<evidence type="ECO:0000256" key="4">
    <source>
        <dbReference type="ARBA" id="ARBA00023239"/>
    </source>
</evidence>
<dbReference type="InterPro" id="IPR022644">
    <property type="entry name" value="De-COase2_N"/>
</dbReference>
<dbReference type="InterPro" id="IPR009006">
    <property type="entry name" value="Ala_racemase/Decarboxylase_C"/>
</dbReference>
<dbReference type="AlphaFoldDB" id="D8LXR8"/>
<dbReference type="EMBL" id="FN668639">
    <property type="protein sequence ID" value="CBK20373.2"/>
    <property type="molecule type" value="Genomic_DNA"/>
</dbReference>
<dbReference type="InterPro" id="IPR029066">
    <property type="entry name" value="PLP-binding_barrel"/>
</dbReference>
<evidence type="ECO:0000256" key="1">
    <source>
        <dbReference type="ARBA" id="ARBA00001933"/>
    </source>
</evidence>
<comment type="cofactor">
    <cofactor evidence="1">
        <name>pyridoxal 5'-phosphate</name>
        <dbReference type="ChEBI" id="CHEBI:597326"/>
    </cofactor>
</comment>
<dbReference type="GO" id="GO:0033387">
    <property type="term" value="P:putrescine biosynthetic process from arginine, via ornithine"/>
    <property type="evidence" value="ECO:0007669"/>
    <property type="project" value="TreeGrafter"/>
</dbReference>
<dbReference type="Pfam" id="PF02784">
    <property type="entry name" value="Orn_Arg_deC_N"/>
    <property type="match status" value="1"/>
</dbReference>
<gene>
    <name evidence="6" type="ORF">GSBLH_T00000720001</name>
</gene>
<dbReference type="PANTHER" id="PTHR11482">
    <property type="entry name" value="ARGININE/DIAMINOPIMELATE/ORNITHINE DECARBOXYLASE"/>
    <property type="match status" value="1"/>
</dbReference>
<dbReference type="PRINTS" id="PR01182">
    <property type="entry name" value="ORNDCRBXLASE"/>
</dbReference>
<dbReference type="SUPFAM" id="SSF50621">
    <property type="entry name" value="Alanine racemase C-terminal domain-like"/>
    <property type="match status" value="1"/>
</dbReference>
<dbReference type="GO" id="GO:0005737">
    <property type="term" value="C:cytoplasm"/>
    <property type="evidence" value="ECO:0007669"/>
    <property type="project" value="TreeGrafter"/>
</dbReference>
<dbReference type="PANTHER" id="PTHR11482:SF6">
    <property type="entry name" value="ORNITHINE DECARBOXYLASE 1-RELATED"/>
    <property type="match status" value="1"/>
</dbReference>
<evidence type="ECO:0000313" key="7">
    <source>
        <dbReference type="Proteomes" id="UP000008312"/>
    </source>
</evidence>
<keyword evidence="7" id="KW-1185">Reference proteome</keyword>
<dbReference type="PRINTS" id="PR01179">
    <property type="entry name" value="ODADCRBXLASE"/>
</dbReference>
<dbReference type="Proteomes" id="UP000008312">
    <property type="component" value="Unassembled WGS sequence"/>
</dbReference>
<dbReference type="GeneID" id="24918014"/>
<feature type="domain" description="Orn/DAP/Arg decarboxylase 2 N-terminal" evidence="5">
    <location>
        <begin position="90"/>
        <end position="332"/>
    </location>
</feature>
<dbReference type="FunFam" id="3.20.20.10:FF:000008">
    <property type="entry name" value="Ornithine decarboxylase"/>
    <property type="match status" value="1"/>
</dbReference>
<keyword evidence="3" id="KW-0663">Pyridoxal phosphate</keyword>
<name>D8LXR8_BLAHO</name>
<evidence type="ECO:0000313" key="6">
    <source>
        <dbReference type="EMBL" id="CBK20373.2"/>
    </source>
</evidence>
<accession>D8LXR8</accession>
<keyword evidence="4" id="KW-0456">Lyase</keyword>
<protein>
    <recommendedName>
        <fullName evidence="5">Orn/DAP/Arg decarboxylase 2 N-terminal domain-containing protein</fullName>
    </recommendedName>
</protein>
<dbReference type="InParanoid" id="D8LXR8"/>
<dbReference type="OrthoDB" id="5034579at2759"/>
<dbReference type="InterPro" id="IPR002433">
    <property type="entry name" value="Orn_de-COase"/>
</dbReference>